<name>A0AA39XMA6_9PEZI</name>
<dbReference type="AlphaFoldDB" id="A0AA39XMA6"/>
<evidence type="ECO:0000313" key="4">
    <source>
        <dbReference type="EMBL" id="KAK0636661.1"/>
    </source>
</evidence>
<dbReference type="PROSITE" id="PS50088">
    <property type="entry name" value="ANK_REPEAT"/>
    <property type="match status" value="3"/>
</dbReference>
<dbReference type="PANTHER" id="PTHR24123">
    <property type="entry name" value="ANKYRIN REPEAT-CONTAINING"/>
    <property type="match status" value="1"/>
</dbReference>
<dbReference type="Pfam" id="PF00023">
    <property type="entry name" value="Ank"/>
    <property type="match status" value="1"/>
</dbReference>
<dbReference type="SUPFAM" id="SSF48403">
    <property type="entry name" value="Ankyrin repeat"/>
    <property type="match status" value="1"/>
</dbReference>
<organism evidence="4 5">
    <name type="scientific">Bombardia bombarda</name>
    <dbReference type="NCBI Taxonomy" id="252184"/>
    <lineage>
        <taxon>Eukaryota</taxon>
        <taxon>Fungi</taxon>
        <taxon>Dikarya</taxon>
        <taxon>Ascomycota</taxon>
        <taxon>Pezizomycotina</taxon>
        <taxon>Sordariomycetes</taxon>
        <taxon>Sordariomycetidae</taxon>
        <taxon>Sordariales</taxon>
        <taxon>Lasiosphaeriaceae</taxon>
        <taxon>Bombardia</taxon>
    </lineage>
</organism>
<keyword evidence="2 3" id="KW-0040">ANK repeat</keyword>
<feature type="repeat" description="ANK" evidence="3">
    <location>
        <begin position="228"/>
        <end position="260"/>
    </location>
</feature>
<dbReference type="InterPro" id="IPR002110">
    <property type="entry name" value="Ankyrin_rpt"/>
</dbReference>
<dbReference type="EMBL" id="JAULSR010000001">
    <property type="protein sequence ID" value="KAK0636661.1"/>
    <property type="molecule type" value="Genomic_DNA"/>
</dbReference>
<reference evidence="4" key="1">
    <citation type="submission" date="2023-06" db="EMBL/GenBank/DDBJ databases">
        <title>Genome-scale phylogeny and comparative genomics of the fungal order Sordariales.</title>
        <authorList>
            <consortium name="Lawrence Berkeley National Laboratory"/>
            <person name="Hensen N."/>
            <person name="Bonometti L."/>
            <person name="Westerberg I."/>
            <person name="Brannstrom I.O."/>
            <person name="Guillou S."/>
            <person name="Cros-Aarteil S."/>
            <person name="Calhoun S."/>
            <person name="Haridas S."/>
            <person name="Kuo A."/>
            <person name="Mondo S."/>
            <person name="Pangilinan J."/>
            <person name="Riley R."/>
            <person name="LaButti K."/>
            <person name="Andreopoulos B."/>
            <person name="Lipzen A."/>
            <person name="Chen C."/>
            <person name="Yanf M."/>
            <person name="Daum C."/>
            <person name="Ng V."/>
            <person name="Clum A."/>
            <person name="Steindorff A."/>
            <person name="Ohm R."/>
            <person name="Martin F."/>
            <person name="Silar P."/>
            <person name="Natvig D."/>
            <person name="Lalanne C."/>
            <person name="Gautier V."/>
            <person name="Ament-velasquez S.L."/>
            <person name="Kruys A."/>
            <person name="Hutchinson M.I."/>
            <person name="Powell A.J."/>
            <person name="Barry K."/>
            <person name="Miller A.N."/>
            <person name="Grigoriev I.V."/>
            <person name="Debuchy R."/>
            <person name="Gladieux P."/>
            <person name="Thoren M.H."/>
            <person name="Johannesson H."/>
        </authorList>
    </citation>
    <scope>NUCLEOTIDE SEQUENCE</scope>
    <source>
        <strain evidence="4">SMH3391-2</strain>
    </source>
</reference>
<sequence>MGDVAHHLPSKPIPTLEGLPNETLKSIITELLLKEEKLATVAALAQASRRLHSAAAPELYEHVSRVNLTAGEDALVWAAENNEPTTLKALLIRGVNPDARFYSAIPDFYRQEVLDKQRLASPERRLVPKFDHHLLAKLAETGLVQHYSRMVMCPLQQLGQGSKTEATRLALEGIYTCCLQGQLPQKLNINRWTYGWRHDDPEEVEVRKLLDPIFGCDHSDQYNKMCNFSWTPLHVAIRRQHANIISLLLDYGANIRASSKGACDCRLPEIRLSGFRQQVTQYQDPYYREYDSMPVWTPLHCAVCSGNYHITRMLLRRGANFRSVGGVDSIWFNQLPGSTNLVSYSDSVTAFHTAALVGNVSMCQMLFDYCTSIAQEPQLDAVDTQKRTAFDYAVAAGHVRTTGKWLLDNGANPLPGLKHHGWVMQTNRHALTHAISAHMRKPRTVPVRVFPPPIHFLCLYGLFEDALFLLNYMESRVINEIMTAQLYIWVLRVCFYTEGGIIQIAPQGSQRGFQHQILTDMCLPVASEKHILASWAGRPEPPALAPFVKRLLELGADPNDLSEVCSVSPLHMAVELGYLNTMRALLAGGADVNLKTRTKKTRPIHCLTWKPLSSRHELEICVELVACGASLPEPQPRSIRQPIFPITPDDGAVTLFLELLLTRKKRDFCSFIQHDSFGHDLSWLDAESVEVWHRLMQSLALRYAGNHIPTSWARFLPFIAGLAPGGEYFYQWVVEKYGLSPYMADIQTGLFSVEQSKTILEAWAEKQAADNPEALVRFLDFGMPSDIREMIKARPTSQNIELNACTASLGDMSSLLDPYKFILNGHMRSAKILLDRGLHEFPPKTWLKDEKTFFDLLQLITNNSDRPGSAEVVDALLTSYSRVNGPLKSSKASNRKLKSIAGALVAQHSEEVQYIKVDAVYIRVSAQVETHGRRATGVIKLPKFSELTALLNLAMKHTINFVLIGGRKHRAQNCPLAIAIKDRNTEVMEIILKTTRPFENDTQDLAWKYIEWTMFNLYGKNTTLDREVGIRSAAALKTLLHHMPHVDFNRVVVVRRKIDLFRDADYVATPLQWVLDTFLFRHVVKPGGDYEGISECAGAIQLDDTDLLDSVCALIQHGASWTMACNPEEPDKTALRSLVNLLEATQCFTQLAFHNLRKLQAHVKLDCRLVVHAQEDLAPTFNPIEYGDVKARWV</sequence>
<keyword evidence="5" id="KW-1185">Reference proteome</keyword>
<feature type="repeat" description="ANK" evidence="3">
    <location>
        <begin position="565"/>
        <end position="597"/>
    </location>
</feature>
<dbReference type="SMART" id="SM00248">
    <property type="entry name" value="ANK"/>
    <property type="match status" value="6"/>
</dbReference>
<dbReference type="InterPro" id="IPR051165">
    <property type="entry name" value="Multifunctional_ANK_Repeat"/>
</dbReference>
<keyword evidence="1" id="KW-0677">Repeat</keyword>
<evidence type="ECO:0000313" key="5">
    <source>
        <dbReference type="Proteomes" id="UP001174934"/>
    </source>
</evidence>
<comment type="caution">
    <text evidence="4">The sequence shown here is derived from an EMBL/GenBank/DDBJ whole genome shotgun (WGS) entry which is preliminary data.</text>
</comment>
<dbReference type="PANTHER" id="PTHR24123:SF33">
    <property type="entry name" value="PROTEIN HOS4"/>
    <property type="match status" value="1"/>
</dbReference>
<accession>A0AA39XMA6</accession>
<protein>
    <submittedName>
        <fullName evidence="4">Uncharacterized protein</fullName>
    </submittedName>
</protein>
<feature type="repeat" description="ANK" evidence="3">
    <location>
        <begin position="297"/>
        <end position="326"/>
    </location>
</feature>
<proteinExistence type="predicted"/>
<dbReference type="Pfam" id="PF12796">
    <property type="entry name" value="Ank_2"/>
    <property type="match status" value="1"/>
</dbReference>
<evidence type="ECO:0000256" key="1">
    <source>
        <dbReference type="ARBA" id="ARBA00022737"/>
    </source>
</evidence>
<evidence type="ECO:0000256" key="2">
    <source>
        <dbReference type="ARBA" id="ARBA00023043"/>
    </source>
</evidence>
<gene>
    <name evidence="4" type="ORF">B0T17DRAFT_519623</name>
</gene>
<dbReference type="PROSITE" id="PS50297">
    <property type="entry name" value="ANK_REP_REGION"/>
    <property type="match status" value="3"/>
</dbReference>
<dbReference type="InterPro" id="IPR036770">
    <property type="entry name" value="Ankyrin_rpt-contain_sf"/>
</dbReference>
<dbReference type="Proteomes" id="UP001174934">
    <property type="component" value="Unassembled WGS sequence"/>
</dbReference>
<dbReference type="Gene3D" id="1.25.40.20">
    <property type="entry name" value="Ankyrin repeat-containing domain"/>
    <property type="match status" value="3"/>
</dbReference>
<evidence type="ECO:0000256" key="3">
    <source>
        <dbReference type="PROSITE-ProRule" id="PRU00023"/>
    </source>
</evidence>